<feature type="transmembrane region" description="Helical" evidence="8">
    <location>
        <begin position="403"/>
        <end position="426"/>
    </location>
</feature>
<feature type="transmembrane region" description="Helical" evidence="8">
    <location>
        <begin position="6"/>
        <end position="24"/>
    </location>
</feature>
<feature type="transmembrane region" description="Helical" evidence="8">
    <location>
        <begin position="211"/>
        <end position="233"/>
    </location>
</feature>
<evidence type="ECO:0000256" key="8">
    <source>
        <dbReference type="RuleBase" id="RU365092"/>
    </source>
</evidence>
<evidence type="ECO:0000256" key="3">
    <source>
        <dbReference type="ARBA" id="ARBA00022448"/>
    </source>
</evidence>
<dbReference type="InterPro" id="IPR003804">
    <property type="entry name" value="Lactate_perm"/>
</dbReference>
<dbReference type="GO" id="GO:0015129">
    <property type="term" value="F:lactate transmembrane transporter activity"/>
    <property type="evidence" value="ECO:0007669"/>
    <property type="project" value="UniProtKB-UniRule"/>
</dbReference>
<feature type="transmembrane region" description="Helical" evidence="8">
    <location>
        <begin position="479"/>
        <end position="501"/>
    </location>
</feature>
<evidence type="ECO:0000256" key="1">
    <source>
        <dbReference type="ARBA" id="ARBA00004651"/>
    </source>
</evidence>
<feature type="transmembrane region" description="Helical" evidence="8">
    <location>
        <begin position="239"/>
        <end position="259"/>
    </location>
</feature>
<accession>A0A4P2VJ79</accession>
<reference evidence="9 10" key="1">
    <citation type="submission" date="2018-12" db="EMBL/GenBank/DDBJ databases">
        <title>Rubrispira sanarue gen. nov., sp., nov., a member of the order Silvanigrellales, isolated from a brackish lake in Hamamatsu Japan.</title>
        <authorList>
            <person name="Maejima Y."/>
            <person name="Iino T."/>
            <person name="Muraguchi Y."/>
            <person name="Fukuda K."/>
            <person name="Nojiri H."/>
            <person name="Ohkuma M."/>
            <person name="Moriuchi R."/>
            <person name="Dohra H."/>
            <person name="Kimbara K."/>
            <person name="Shintani M."/>
        </authorList>
    </citation>
    <scope>NUCLEOTIDE SEQUENCE [LARGE SCALE GENOMIC DNA]</scope>
    <source>
        <strain evidence="9 10">RF1110005</strain>
    </source>
</reference>
<dbReference type="EMBL" id="AP019368">
    <property type="protein sequence ID" value="BBH51964.1"/>
    <property type="molecule type" value="Genomic_DNA"/>
</dbReference>
<dbReference type="GO" id="GO:0015295">
    <property type="term" value="F:solute:proton symporter activity"/>
    <property type="evidence" value="ECO:0007669"/>
    <property type="project" value="TreeGrafter"/>
</dbReference>
<dbReference type="GO" id="GO:0005886">
    <property type="term" value="C:plasma membrane"/>
    <property type="evidence" value="ECO:0007669"/>
    <property type="project" value="UniProtKB-SubCell"/>
</dbReference>
<dbReference type="Pfam" id="PF02652">
    <property type="entry name" value="Lactate_perm"/>
    <property type="match status" value="2"/>
</dbReference>
<feature type="transmembrane region" description="Helical" evidence="8">
    <location>
        <begin position="280"/>
        <end position="302"/>
    </location>
</feature>
<comment type="function">
    <text evidence="8">Uptake of L-lactate across the membrane. Can also transport D-lactate and glycolate.</text>
</comment>
<evidence type="ECO:0000256" key="5">
    <source>
        <dbReference type="ARBA" id="ARBA00022692"/>
    </source>
</evidence>
<organism evidence="9 10">
    <name type="scientific">Fluviispira sanaruensis</name>
    <dbReference type="NCBI Taxonomy" id="2493639"/>
    <lineage>
        <taxon>Bacteria</taxon>
        <taxon>Pseudomonadati</taxon>
        <taxon>Bdellovibrionota</taxon>
        <taxon>Oligoflexia</taxon>
        <taxon>Silvanigrellales</taxon>
        <taxon>Silvanigrellaceae</taxon>
        <taxon>Fluviispira</taxon>
    </lineage>
</organism>
<keyword evidence="4 8" id="KW-1003">Cell membrane</keyword>
<dbReference type="RefSeq" id="WP_130605996.1">
    <property type="nucleotide sequence ID" value="NZ_AP019368.1"/>
</dbReference>
<evidence type="ECO:0000313" key="10">
    <source>
        <dbReference type="Proteomes" id="UP000291236"/>
    </source>
</evidence>
<keyword evidence="3 8" id="KW-0813">Transport</keyword>
<evidence type="ECO:0000256" key="7">
    <source>
        <dbReference type="ARBA" id="ARBA00023136"/>
    </source>
</evidence>
<evidence type="ECO:0000256" key="2">
    <source>
        <dbReference type="ARBA" id="ARBA00010100"/>
    </source>
</evidence>
<name>A0A4P2VJ79_FLUSA</name>
<evidence type="ECO:0000256" key="6">
    <source>
        <dbReference type="ARBA" id="ARBA00022989"/>
    </source>
</evidence>
<feature type="transmembrane region" description="Helical" evidence="8">
    <location>
        <begin position="174"/>
        <end position="199"/>
    </location>
</feature>
<protein>
    <recommendedName>
        <fullName evidence="8">L-lactate permease</fullName>
    </recommendedName>
</protein>
<gene>
    <name evidence="9" type="ORF">JCM31447_03950</name>
</gene>
<sequence>MTLLLSISPIIILIFVLFVFRLSLAMSGIISLIYTILISSIFWSLPQIYTLSSLLKGAFISLDIILIIFGAIFFLKYLTQAGTIQVIELHLKALSPDRRIQALLISWLFGAFIEGTAGFGTPAAIVAPFLVAIGFTPFLAIIVALTANNASVAFGAIGTPVRIGFEGLKTADVSFYAAFINLITGMIVPCMILFFVIMTHKKDRMKNFIECLPFALFSGICFLVPYFITSLYAPELSSILGSTIGLLLMTIITKFKIFVPKNIFKFSDEVILNNEQKKSSIFNGIYPYIILLFLLLIGKFFFQNSKIFSVSLPADLSYSLQLFNPGIVFLMTILITLFFKRINNQQFKLCLNASIKPLFKTAIAIFSVCSLVQIMIATGKGITPLPGMFEEIVIFLKSNYFPYFSILIGAFGAFLSGSATVSNLVFAPIQSQIAQQIFYSEGWILAFQLVGAGAGNMIALQNILAVQSTVESSGKEAEILSKLLLPCLIYIVIATIVGTILSKVII</sequence>
<proteinExistence type="inferred from homology"/>
<dbReference type="AlphaFoldDB" id="A0A4P2VJ79"/>
<keyword evidence="6 8" id="KW-1133">Transmembrane helix</keyword>
<feature type="transmembrane region" description="Helical" evidence="8">
    <location>
        <begin position="31"/>
        <end position="52"/>
    </location>
</feature>
<feature type="transmembrane region" description="Helical" evidence="8">
    <location>
        <begin position="322"/>
        <end position="340"/>
    </location>
</feature>
<keyword evidence="7 8" id="KW-0472">Membrane</keyword>
<evidence type="ECO:0000313" key="9">
    <source>
        <dbReference type="EMBL" id="BBH51964.1"/>
    </source>
</evidence>
<feature type="transmembrane region" description="Helical" evidence="8">
    <location>
        <begin position="58"/>
        <end position="79"/>
    </location>
</feature>
<dbReference type="KEGG" id="sbf:JCM31447_03950"/>
<dbReference type="Proteomes" id="UP000291236">
    <property type="component" value="Chromosome"/>
</dbReference>
<evidence type="ECO:0000256" key="4">
    <source>
        <dbReference type="ARBA" id="ARBA00022475"/>
    </source>
</evidence>
<feature type="transmembrane region" description="Helical" evidence="8">
    <location>
        <begin position="438"/>
        <end position="459"/>
    </location>
</feature>
<keyword evidence="5 8" id="KW-0812">Transmembrane</keyword>
<dbReference type="PANTHER" id="PTHR30003:SF0">
    <property type="entry name" value="GLYCOLATE PERMEASE GLCA-RELATED"/>
    <property type="match status" value="1"/>
</dbReference>
<comment type="subcellular location">
    <subcellularLocation>
        <location evidence="1 8">Cell membrane</location>
        <topology evidence="1 8">Multi-pass membrane protein</topology>
    </subcellularLocation>
</comment>
<comment type="similarity">
    <text evidence="2 8">Belongs to the lactate permease family.</text>
</comment>
<dbReference type="OrthoDB" id="9761056at2"/>
<feature type="transmembrane region" description="Helical" evidence="8">
    <location>
        <begin position="361"/>
        <end position="383"/>
    </location>
</feature>
<dbReference type="PANTHER" id="PTHR30003">
    <property type="entry name" value="L-LACTATE PERMEASE"/>
    <property type="match status" value="1"/>
</dbReference>
<keyword evidence="10" id="KW-1185">Reference proteome</keyword>